<gene>
    <name evidence="1" type="ORF">SDC9_26168</name>
</gene>
<dbReference type="Gene3D" id="3.10.530.10">
    <property type="entry name" value="CPE0013-like"/>
    <property type="match status" value="1"/>
</dbReference>
<comment type="caution">
    <text evidence="1">The sequence shown here is derived from an EMBL/GenBank/DDBJ whole genome shotgun (WGS) entry which is preliminary data.</text>
</comment>
<reference evidence="1" key="1">
    <citation type="submission" date="2019-08" db="EMBL/GenBank/DDBJ databases">
        <authorList>
            <person name="Kucharzyk K."/>
            <person name="Murdoch R.W."/>
            <person name="Higgins S."/>
            <person name="Loffler F."/>
        </authorList>
    </citation>
    <scope>NUCLEOTIDE SEQUENCE</scope>
</reference>
<dbReference type="InterPro" id="IPR012460">
    <property type="entry name" value="DUF1667"/>
</dbReference>
<sequence length="124" mass="13216">MTVETRKMNCITCPMGCEMTVTIENGVVTNVVGNTCPRGKKYAEIEVTAPKRMLTSTVKINGGVLPLLPVVSQSPLPKESILDCAKELRKIIVEAPIVAGQVICGNILGLGVNIVASRDLPKVQ</sequence>
<evidence type="ECO:0008006" key="2">
    <source>
        <dbReference type="Google" id="ProtNLM"/>
    </source>
</evidence>
<dbReference type="PANTHER" id="PTHR39450">
    <property type="entry name" value="MOLYBDOPTERIN OXIDOREDUCTASE, 4FE-4S CLUSTER-BINDING SUBUNIT"/>
    <property type="match status" value="1"/>
</dbReference>
<name>A0A644UMS6_9ZZZZ</name>
<dbReference type="PANTHER" id="PTHR39450:SF1">
    <property type="entry name" value="DUF1667 DOMAIN-CONTAINING PROTEIN"/>
    <property type="match status" value="1"/>
</dbReference>
<proteinExistence type="predicted"/>
<dbReference type="SUPFAM" id="SSF53706">
    <property type="entry name" value="Formate dehydrogenase/DMSO reductase, domains 1-3"/>
    <property type="match status" value="1"/>
</dbReference>
<dbReference type="InterPro" id="IPR036593">
    <property type="entry name" value="CPE0013-like_sf"/>
</dbReference>
<organism evidence="1">
    <name type="scientific">bioreactor metagenome</name>
    <dbReference type="NCBI Taxonomy" id="1076179"/>
    <lineage>
        <taxon>unclassified sequences</taxon>
        <taxon>metagenomes</taxon>
        <taxon>ecological metagenomes</taxon>
    </lineage>
</organism>
<accession>A0A644UMS6</accession>
<dbReference type="SUPFAM" id="SSF160148">
    <property type="entry name" value="CPE0013-like"/>
    <property type="match status" value="1"/>
</dbReference>
<dbReference type="Pfam" id="PF07892">
    <property type="entry name" value="DUF1667"/>
    <property type="match status" value="1"/>
</dbReference>
<evidence type="ECO:0000313" key="1">
    <source>
        <dbReference type="EMBL" id="MPL80270.1"/>
    </source>
</evidence>
<dbReference type="AlphaFoldDB" id="A0A644UMS6"/>
<dbReference type="EMBL" id="VSSQ01000135">
    <property type="protein sequence ID" value="MPL80270.1"/>
    <property type="molecule type" value="Genomic_DNA"/>
</dbReference>
<protein>
    <recommendedName>
        <fullName evidence="2">4Fe-4S Mo/W bis-MGD-type domain-containing protein</fullName>
    </recommendedName>
</protein>